<reference evidence="1 2" key="1">
    <citation type="journal article" date="2021" name="Front. Genet.">
        <title>Chromosome-Level Genome Assembly Reveals Significant Gene Expansion in the Toll and IMD Signaling Pathways of Dendrolimus kikuchii.</title>
        <authorList>
            <person name="Zhou J."/>
            <person name="Wu P."/>
            <person name="Xiong Z."/>
            <person name="Liu N."/>
            <person name="Zhao N."/>
            <person name="Ji M."/>
            <person name="Qiu Y."/>
            <person name="Yang B."/>
        </authorList>
    </citation>
    <scope>NUCLEOTIDE SEQUENCE [LARGE SCALE GENOMIC DNA]</scope>
    <source>
        <strain evidence="1">Ann1</strain>
    </source>
</reference>
<keyword evidence="2" id="KW-1185">Reference proteome</keyword>
<accession>A0ACC1CQS1</accession>
<evidence type="ECO:0000313" key="1">
    <source>
        <dbReference type="EMBL" id="KAJ0173921.1"/>
    </source>
</evidence>
<protein>
    <submittedName>
        <fullName evidence="1">Uncharacterized protein</fullName>
    </submittedName>
</protein>
<sequence>MAERLEIDGSVLEGGGQILRISISLSAILGIPVRVTNIRAGRSKPGLAAQHLKGIELVADMCKARLKGAEIGSTEIEFTPGKIHGGHYIADTKTAGSVSLLLQVALPCALLADGPVILNLKGGTNADMAPQFDYMTEVFKYTLIRFGANFNFSLHRRGYFPKGGGHVTIDINPVRKFNSVNITQPGTVSKIYGWSFVAGNLPIKLSYLMADGAKQQLSDIHKNINIECYKEDRNFAPDNCNGIILATELSSGCILGGDALGKRGVEAAEVGRRAGEGLRNDIMSGACVDQHTQDQVILYMALAEGTSTIRVGDITLHTKTAIYIAELIAKVKFNIRPDGGQNIIECTGMGYKNKDIPVSF</sequence>
<name>A0ACC1CQS1_9NEOP</name>
<gene>
    <name evidence="1" type="ORF">K1T71_010067</name>
</gene>
<dbReference type="EMBL" id="CM034404">
    <property type="protein sequence ID" value="KAJ0173921.1"/>
    <property type="molecule type" value="Genomic_DNA"/>
</dbReference>
<proteinExistence type="predicted"/>
<evidence type="ECO:0000313" key="2">
    <source>
        <dbReference type="Proteomes" id="UP000824533"/>
    </source>
</evidence>
<dbReference type="Proteomes" id="UP000824533">
    <property type="component" value="Linkage Group LG18"/>
</dbReference>
<comment type="caution">
    <text evidence="1">The sequence shown here is derived from an EMBL/GenBank/DDBJ whole genome shotgun (WGS) entry which is preliminary data.</text>
</comment>
<organism evidence="1 2">
    <name type="scientific">Dendrolimus kikuchii</name>
    <dbReference type="NCBI Taxonomy" id="765133"/>
    <lineage>
        <taxon>Eukaryota</taxon>
        <taxon>Metazoa</taxon>
        <taxon>Ecdysozoa</taxon>
        <taxon>Arthropoda</taxon>
        <taxon>Hexapoda</taxon>
        <taxon>Insecta</taxon>
        <taxon>Pterygota</taxon>
        <taxon>Neoptera</taxon>
        <taxon>Endopterygota</taxon>
        <taxon>Lepidoptera</taxon>
        <taxon>Glossata</taxon>
        <taxon>Ditrysia</taxon>
        <taxon>Bombycoidea</taxon>
        <taxon>Lasiocampidae</taxon>
        <taxon>Dendrolimus</taxon>
    </lineage>
</organism>